<keyword evidence="1" id="KW-1133">Transmembrane helix</keyword>
<dbReference type="RefSeq" id="WP_378057287.1">
    <property type="nucleotide sequence ID" value="NZ_JBHSIS010000007.1"/>
</dbReference>
<accession>A0ABV9S6H6</accession>
<keyword evidence="3" id="KW-1185">Reference proteome</keyword>
<organism evidence="2 3">
    <name type="scientific">Actinophytocola glycyrrhizae</name>
    <dbReference type="NCBI Taxonomy" id="2044873"/>
    <lineage>
        <taxon>Bacteria</taxon>
        <taxon>Bacillati</taxon>
        <taxon>Actinomycetota</taxon>
        <taxon>Actinomycetes</taxon>
        <taxon>Pseudonocardiales</taxon>
        <taxon>Pseudonocardiaceae</taxon>
    </lineage>
</organism>
<gene>
    <name evidence="2" type="ORF">ACFPCV_17660</name>
</gene>
<keyword evidence="1" id="KW-0812">Transmembrane</keyword>
<feature type="transmembrane region" description="Helical" evidence="1">
    <location>
        <begin position="48"/>
        <end position="72"/>
    </location>
</feature>
<keyword evidence="1" id="KW-0472">Membrane</keyword>
<evidence type="ECO:0000313" key="2">
    <source>
        <dbReference type="EMBL" id="MFC4855339.1"/>
    </source>
</evidence>
<protein>
    <submittedName>
        <fullName evidence="2">DUF4383 domain-containing protein</fullName>
    </submittedName>
</protein>
<reference evidence="3" key="1">
    <citation type="journal article" date="2019" name="Int. J. Syst. Evol. Microbiol.">
        <title>The Global Catalogue of Microorganisms (GCM) 10K type strain sequencing project: providing services to taxonomists for standard genome sequencing and annotation.</title>
        <authorList>
            <consortium name="The Broad Institute Genomics Platform"/>
            <consortium name="The Broad Institute Genome Sequencing Center for Infectious Disease"/>
            <person name="Wu L."/>
            <person name="Ma J."/>
        </authorList>
    </citation>
    <scope>NUCLEOTIDE SEQUENCE [LARGE SCALE GENOMIC DNA]</scope>
    <source>
        <strain evidence="3">ZS-22-S1</strain>
    </source>
</reference>
<evidence type="ECO:0000313" key="3">
    <source>
        <dbReference type="Proteomes" id="UP001595859"/>
    </source>
</evidence>
<evidence type="ECO:0000256" key="1">
    <source>
        <dbReference type="SAM" id="Phobius"/>
    </source>
</evidence>
<feature type="transmembrane region" description="Helical" evidence="1">
    <location>
        <begin position="12"/>
        <end position="36"/>
    </location>
</feature>
<comment type="caution">
    <text evidence="2">The sequence shown here is derived from an EMBL/GenBank/DDBJ whole genome shotgun (WGS) entry which is preliminary data.</text>
</comment>
<sequence length="142" mass="14741">MIATMPKAARRARLVVLVLGVVYLALAVAGIVVVGWGEIRESDPAQLFGVLGVSRLLDIAHAVLAAGALLAAVRGAPTAFAAVATVAFTAMAAFGLVAEVVGDAGDPLHMTWWNVGLYLLSALTCLYVYTLRVKAQEEGNHG</sequence>
<dbReference type="EMBL" id="JBHSIS010000007">
    <property type="protein sequence ID" value="MFC4855339.1"/>
    <property type="molecule type" value="Genomic_DNA"/>
</dbReference>
<feature type="transmembrane region" description="Helical" evidence="1">
    <location>
        <begin position="110"/>
        <end position="129"/>
    </location>
</feature>
<dbReference type="Proteomes" id="UP001595859">
    <property type="component" value="Unassembled WGS sequence"/>
</dbReference>
<name>A0ABV9S6H6_9PSEU</name>
<feature type="transmembrane region" description="Helical" evidence="1">
    <location>
        <begin position="79"/>
        <end position="98"/>
    </location>
</feature>
<proteinExistence type="predicted"/>
<dbReference type="Pfam" id="PF14325">
    <property type="entry name" value="DUF4383"/>
    <property type="match status" value="1"/>
</dbReference>